<comment type="subcellular location">
    <subcellularLocation>
        <location evidence="10">Cell outer membrane</location>
        <topology evidence="10">Multi-pass membrane protein</topology>
    </subcellularLocation>
</comment>
<evidence type="ECO:0000256" key="2">
    <source>
        <dbReference type="ARBA" id="ARBA00022448"/>
    </source>
</evidence>
<dbReference type="OrthoDB" id="8255413at2"/>
<sequence>MRTTAFKGQGRLQPLGLCLAALLLSAGVLSAGILPAAAFERAPLPSEAPMESCPSQGANFFRIPGTTTCLRLSGRVRAGIDAGPGRTAAPVQGRVSVDARGDSALGPVRSFVRIEAGAR</sequence>
<gene>
    <name evidence="11" type="ordered locus">Mpop_3226</name>
</gene>
<keyword evidence="8 10" id="KW-0472">Membrane</keyword>
<keyword evidence="2 10" id="KW-0813">Transport</keyword>
<dbReference type="KEGG" id="mpo:Mpop_3226"/>
<dbReference type="HOGENOM" id="CLU_2058644_0_0_5"/>
<evidence type="ECO:0000256" key="1">
    <source>
        <dbReference type="ARBA" id="ARBA00009521"/>
    </source>
</evidence>
<keyword evidence="5" id="KW-0732">Signal</keyword>
<comment type="similarity">
    <text evidence="1 10">Belongs to the alphaproteobacteria porin family.</text>
</comment>
<dbReference type="Proteomes" id="UP000007136">
    <property type="component" value="Chromosome"/>
</dbReference>
<dbReference type="AlphaFoldDB" id="B1ZHQ9"/>
<dbReference type="GO" id="GO:0015288">
    <property type="term" value="F:porin activity"/>
    <property type="evidence" value="ECO:0007669"/>
    <property type="project" value="UniProtKB-KW"/>
</dbReference>
<name>B1ZHQ9_METPB</name>
<keyword evidence="3 10" id="KW-1134">Transmembrane beta strand</keyword>
<evidence type="ECO:0000313" key="12">
    <source>
        <dbReference type="Proteomes" id="UP000007136"/>
    </source>
</evidence>
<comment type="function">
    <text evidence="10">Forms passive diffusion pores that allow small molecular weight hydrophilic materials across the outer membrane.</text>
</comment>
<evidence type="ECO:0000256" key="6">
    <source>
        <dbReference type="ARBA" id="ARBA00023065"/>
    </source>
</evidence>
<dbReference type="RefSeq" id="WP_012455094.1">
    <property type="nucleotide sequence ID" value="NC_010725.1"/>
</dbReference>
<keyword evidence="9 10" id="KW-0998">Cell outer membrane</keyword>
<evidence type="ECO:0000256" key="3">
    <source>
        <dbReference type="ARBA" id="ARBA00022452"/>
    </source>
</evidence>
<dbReference type="GO" id="GO:0009279">
    <property type="term" value="C:cell outer membrane"/>
    <property type="evidence" value="ECO:0007669"/>
    <property type="project" value="UniProtKB-SubCell"/>
</dbReference>
<evidence type="ECO:0000256" key="4">
    <source>
        <dbReference type="ARBA" id="ARBA00022692"/>
    </source>
</evidence>
<evidence type="ECO:0000313" key="11">
    <source>
        <dbReference type="EMBL" id="ACB81377.1"/>
    </source>
</evidence>
<keyword evidence="4 10" id="KW-0812">Transmembrane</keyword>
<dbReference type="eggNOG" id="ENOG502ZYW4">
    <property type="taxonomic scope" value="Bacteria"/>
</dbReference>
<dbReference type="STRING" id="441620.Mpop_3226"/>
<evidence type="ECO:0000256" key="7">
    <source>
        <dbReference type="ARBA" id="ARBA00023114"/>
    </source>
</evidence>
<dbReference type="Pfam" id="PF02530">
    <property type="entry name" value="Porin_2"/>
    <property type="match status" value="1"/>
</dbReference>
<evidence type="ECO:0000256" key="8">
    <source>
        <dbReference type="ARBA" id="ARBA00023136"/>
    </source>
</evidence>
<reference evidence="11" key="1">
    <citation type="submission" date="2008-04" db="EMBL/GenBank/DDBJ databases">
        <title>Complete sequence of chromosome of Methylobacterium populi BJ001.</title>
        <authorList>
            <consortium name="US DOE Joint Genome Institute"/>
            <person name="Copeland A."/>
            <person name="Lucas S."/>
            <person name="Lapidus A."/>
            <person name="Glavina del Rio T."/>
            <person name="Dalin E."/>
            <person name="Tice H."/>
            <person name="Bruce D."/>
            <person name="Goodwin L."/>
            <person name="Pitluck S."/>
            <person name="Chertkov O."/>
            <person name="Brettin T."/>
            <person name="Detter J.C."/>
            <person name="Han C."/>
            <person name="Kuske C.R."/>
            <person name="Schmutz J."/>
            <person name="Larimer F."/>
            <person name="Land M."/>
            <person name="Hauser L."/>
            <person name="Kyrpides N."/>
            <person name="Mikhailova N."/>
            <person name="Marx C."/>
            <person name="Richardson P."/>
        </authorList>
    </citation>
    <scope>NUCLEOTIDE SEQUENCE [LARGE SCALE GENOMIC DNA]</scope>
    <source>
        <strain evidence="11">BJ001</strain>
    </source>
</reference>
<evidence type="ECO:0000256" key="5">
    <source>
        <dbReference type="ARBA" id="ARBA00022729"/>
    </source>
</evidence>
<comment type="domain">
    <text evidence="10">Consists of 16-stranded beta-barrel sheets, with large surface-exposed loops, that form a transmembrane pore at the center of each barrel. The pore is partially ocluded by a peptide loop that folds into the pore lumen.</text>
</comment>
<dbReference type="EMBL" id="CP001029">
    <property type="protein sequence ID" value="ACB81377.1"/>
    <property type="molecule type" value="Genomic_DNA"/>
</dbReference>
<keyword evidence="6 10" id="KW-0406">Ion transport</keyword>
<dbReference type="GO" id="GO:0006811">
    <property type="term" value="P:monoatomic ion transport"/>
    <property type="evidence" value="ECO:0007669"/>
    <property type="project" value="UniProtKB-KW"/>
</dbReference>
<keyword evidence="7 10" id="KW-0626">Porin</keyword>
<organism evidence="11 12">
    <name type="scientific">Methylorubrum populi (strain ATCC BAA-705 / NCIMB 13946 / BJ001)</name>
    <name type="common">Methylobacterium populi</name>
    <dbReference type="NCBI Taxonomy" id="441620"/>
    <lineage>
        <taxon>Bacteria</taxon>
        <taxon>Pseudomonadati</taxon>
        <taxon>Pseudomonadota</taxon>
        <taxon>Alphaproteobacteria</taxon>
        <taxon>Hyphomicrobiales</taxon>
        <taxon>Methylobacteriaceae</taxon>
        <taxon>Methylorubrum</taxon>
    </lineage>
</organism>
<dbReference type="InterPro" id="IPR003684">
    <property type="entry name" value="Porin_alphabac"/>
</dbReference>
<evidence type="ECO:0000256" key="9">
    <source>
        <dbReference type="ARBA" id="ARBA00023237"/>
    </source>
</evidence>
<dbReference type="GO" id="GO:0046930">
    <property type="term" value="C:pore complex"/>
    <property type="evidence" value="ECO:0007669"/>
    <property type="project" value="UniProtKB-KW"/>
</dbReference>
<accession>B1ZHQ9</accession>
<evidence type="ECO:0000256" key="10">
    <source>
        <dbReference type="RuleBase" id="RU364005"/>
    </source>
</evidence>
<proteinExistence type="inferred from homology"/>
<protein>
    <recommendedName>
        <fullName evidence="10">Porin</fullName>
    </recommendedName>
</protein>